<evidence type="ECO:0000256" key="10">
    <source>
        <dbReference type="ARBA" id="ARBA00023237"/>
    </source>
</evidence>
<keyword evidence="6" id="KW-0408">Iron</keyword>
<protein>
    <submittedName>
        <fullName evidence="15">TonB-dependent receptor</fullName>
    </submittedName>
</protein>
<comment type="caution">
    <text evidence="15">The sequence shown here is derived from an EMBL/GenBank/DDBJ whole genome shotgun (WGS) entry which is preliminary data.</text>
</comment>
<evidence type="ECO:0000256" key="5">
    <source>
        <dbReference type="ARBA" id="ARBA00022692"/>
    </source>
</evidence>
<keyword evidence="8 12" id="KW-0798">TonB box</keyword>
<dbReference type="GO" id="GO:0009279">
    <property type="term" value="C:cell outer membrane"/>
    <property type="evidence" value="ECO:0007669"/>
    <property type="project" value="UniProtKB-SubCell"/>
</dbReference>
<evidence type="ECO:0000313" key="16">
    <source>
        <dbReference type="Proteomes" id="UP000229730"/>
    </source>
</evidence>
<keyword evidence="9 11" id="KW-0472">Membrane</keyword>
<dbReference type="PROSITE" id="PS52016">
    <property type="entry name" value="TONB_DEPENDENT_REC_3"/>
    <property type="match status" value="1"/>
</dbReference>
<dbReference type="InterPro" id="IPR039426">
    <property type="entry name" value="TonB-dep_rcpt-like"/>
</dbReference>
<dbReference type="Pfam" id="PF07715">
    <property type="entry name" value="Plug"/>
    <property type="match status" value="1"/>
</dbReference>
<dbReference type="InterPro" id="IPR012910">
    <property type="entry name" value="Plug_dom"/>
</dbReference>
<dbReference type="InParanoid" id="A0A2G4YWI9"/>
<evidence type="ECO:0000256" key="11">
    <source>
        <dbReference type="PROSITE-ProRule" id="PRU01360"/>
    </source>
</evidence>
<reference evidence="15 16" key="1">
    <citation type="submission" date="2017-10" db="EMBL/GenBank/DDBJ databases">
        <title>Frigbacter circumglobatus gen. nov. sp. nov., isolated from sediment cultured in situ.</title>
        <authorList>
            <person name="Zhao Z."/>
        </authorList>
    </citation>
    <scope>NUCLEOTIDE SEQUENCE [LARGE SCALE GENOMIC DNA]</scope>
    <source>
        <strain evidence="15 16">ZYL</strain>
    </source>
</reference>
<keyword evidence="15" id="KW-0675">Receptor</keyword>
<dbReference type="PANTHER" id="PTHR32552">
    <property type="entry name" value="FERRICHROME IRON RECEPTOR-RELATED"/>
    <property type="match status" value="1"/>
</dbReference>
<evidence type="ECO:0000256" key="7">
    <source>
        <dbReference type="ARBA" id="ARBA00023065"/>
    </source>
</evidence>
<comment type="subcellular location">
    <subcellularLocation>
        <location evidence="1 11">Cell outer membrane</location>
        <topology evidence="1 11">Multi-pass membrane protein</topology>
    </subcellularLocation>
</comment>
<dbReference type="AlphaFoldDB" id="A0A2G4YWI9"/>
<dbReference type="InterPro" id="IPR036942">
    <property type="entry name" value="Beta-barrel_TonB_sf"/>
</dbReference>
<keyword evidence="7" id="KW-0406">Ion transport</keyword>
<evidence type="ECO:0000256" key="1">
    <source>
        <dbReference type="ARBA" id="ARBA00004571"/>
    </source>
</evidence>
<evidence type="ECO:0000259" key="13">
    <source>
        <dbReference type="Pfam" id="PF00593"/>
    </source>
</evidence>
<keyword evidence="10 11" id="KW-0998">Cell outer membrane</keyword>
<evidence type="ECO:0000313" key="15">
    <source>
        <dbReference type="EMBL" id="PHZ86689.1"/>
    </source>
</evidence>
<evidence type="ECO:0000256" key="9">
    <source>
        <dbReference type="ARBA" id="ARBA00023136"/>
    </source>
</evidence>
<dbReference type="FunCoup" id="A0A2G4YWI9">
    <property type="interactions" value="131"/>
</dbReference>
<dbReference type="Proteomes" id="UP000229730">
    <property type="component" value="Unassembled WGS sequence"/>
</dbReference>
<sequence length="722" mass="79819">MPLTQLQAAEAEKTLMLEEITVTAQRREQSLQDVPVSVSAFTSVAIERNMFDGVSDYLSRTPNVSFISTGGRDRKSISIRGITNFLSVDQDVRPSTVAFYLDDFSVGGGTVNPPMMDIERIEVLRGPQGTYFGRNAVGGAINVTTKKPDNDMFAEAKIGYSSFNTKDLEAIINVPLIKDVLAIRGNMKWTKSDGNIKNINPIGGGNESEYVNGRIAVRYTPSDRLTIDINASLTDEEAGMREGVPSGVFSEFAKNTLFGYLNGQPDPDGVGFWPNNTNKVNFNRPQSAGTKFWYTTGKIAYDFDEMTLTSITGYMDSKGYLSGDIDGGSTDGWYETKDLFRDSISEELRLQSTGDSALEWTVGGLIAQDKGNVEQYTYAGAENAFALPEGFVVTETQTNGKTTSFALFGEATYRFTDKLSLTGGLRYTHEKVESVQVNVSGGIISDSVDEEASFSDFSPKVSLGYEIDDNTTAYATISKAFKSGGVQTNQLLAEKTYDPETLWNYEAGVKAELLDRRMRVNLAAFYMKWKNLQTEFQDGIIDGNGNIAFVTGIENAESARSYGFEAEVTGMVTENLVVNASVGYLNAKYENFVSYIEGNNVRLDGITIPNSPKWTLSADAEYNFPVTSDYKGFVRAEWFYRSNIVSKKDFLIKTGFPYQVPGYNSTNIRIGMENEQYSIVAYVENLFDKQYYTNAYQKAFIGGLFVEPSVRTAGVRLTFKTN</sequence>
<keyword evidence="16" id="KW-1185">Reference proteome</keyword>
<evidence type="ECO:0000256" key="12">
    <source>
        <dbReference type="RuleBase" id="RU003357"/>
    </source>
</evidence>
<keyword evidence="3 11" id="KW-1134">Transmembrane beta strand</keyword>
<feature type="domain" description="TonB-dependent receptor-like beta-barrel" evidence="13">
    <location>
        <begin position="253"/>
        <end position="686"/>
    </location>
</feature>
<gene>
    <name evidence="15" type="ORF">CRD36_01380</name>
</gene>
<keyword evidence="4" id="KW-0410">Iron transport</keyword>
<proteinExistence type="inferred from homology"/>
<dbReference type="CDD" id="cd01347">
    <property type="entry name" value="ligand_gated_channel"/>
    <property type="match status" value="1"/>
</dbReference>
<name>A0A2G4YWI9_9PROT</name>
<evidence type="ECO:0000256" key="2">
    <source>
        <dbReference type="ARBA" id="ARBA00022448"/>
    </source>
</evidence>
<evidence type="ECO:0000256" key="6">
    <source>
        <dbReference type="ARBA" id="ARBA00023004"/>
    </source>
</evidence>
<dbReference type="PANTHER" id="PTHR32552:SF81">
    <property type="entry name" value="TONB-DEPENDENT OUTER MEMBRANE RECEPTOR"/>
    <property type="match status" value="1"/>
</dbReference>
<evidence type="ECO:0000256" key="3">
    <source>
        <dbReference type="ARBA" id="ARBA00022452"/>
    </source>
</evidence>
<dbReference type="OrthoDB" id="9775095at2"/>
<evidence type="ECO:0000256" key="8">
    <source>
        <dbReference type="ARBA" id="ARBA00023077"/>
    </source>
</evidence>
<dbReference type="EMBL" id="PDEM01000007">
    <property type="protein sequence ID" value="PHZ86689.1"/>
    <property type="molecule type" value="Genomic_DNA"/>
</dbReference>
<dbReference type="GO" id="GO:0006826">
    <property type="term" value="P:iron ion transport"/>
    <property type="evidence" value="ECO:0007669"/>
    <property type="project" value="UniProtKB-KW"/>
</dbReference>
<evidence type="ECO:0000259" key="14">
    <source>
        <dbReference type="Pfam" id="PF07715"/>
    </source>
</evidence>
<keyword evidence="5 11" id="KW-0812">Transmembrane</keyword>
<dbReference type="SUPFAM" id="SSF56935">
    <property type="entry name" value="Porins"/>
    <property type="match status" value="1"/>
</dbReference>
<feature type="domain" description="TonB-dependent receptor plug" evidence="14">
    <location>
        <begin position="31"/>
        <end position="140"/>
    </location>
</feature>
<accession>A0A2G4YWI9</accession>
<dbReference type="InterPro" id="IPR000531">
    <property type="entry name" value="Beta-barrel_TonB"/>
</dbReference>
<keyword evidence="2 11" id="KW-0813">Transport</keyword>
<dbReference type="Pfam" id="PF00593">
    <property type="entry name" value="TonB_dep_Rec_b-barrel"/>
    <property type="match status" value="1"/>
</dbReference>
<evidence type="ECO:0000256" key="4">
    <source>
        <dbReference type="ARBA" id="ARBA00022496"/>
    </source>
</evidence>
<comment type="similarity">
    <text evidence="11 12">Belongs to the TonB-dependent receptor family.</text>
</comment>
<organism evidence="15 16">
    <name type="scientific">Paremcibacter congregatus</name>
    <dbReference type="NCBI Taxonomy" id="2043170"/>
    <lineage>
        <taxon>Bacteria</taxon>
        <taxon>Pseudomonadati</taxon>
        <taxon>Pseudomonadota</taxon>
        <taxon>Alphaproteobacteria</taxon>
        <taxon>Emcibacterales</taxon>
        <taxon>Emcibacteraceae</taxon>
        <taxon>Paremcibacter</taxon>
    </lineage>
</organism>
<dbReference type="Gene3D" id="2.40.170.20">
    <property type="entry name" value="TonB-dependent receptor, beta-barrel domain"/>
    <property type="match status" value="1"/>
</dbReference>